<gene>
    <name evidence="1" type="ORF">PAN0_017c5485</name>
</gene>
<dbReference type="Proteomes" id="UP000053758">
    <property type="component" value="Unassembled WGS sequence"/>
</dbReference>
<organism evidence="1 2">
    <name type="scientific">Pseudozyma antarctica</name>
    <name type="common">Yeast</name>
    <name type="synonym">Candida antarctica</name>
    <dbReference type="NCBI Taxonomy" id="84753"/>
    <lineage>
        <taxon>Eukaryota</taxon>
        <taxon>Fungi</taxon>
        <taxon>Dikarya</taxon>
        <taxon>Basidiomycota</taxon>
        <taxon>Ustilaginomycotina</taxon>
        <taxon>Ustilaginomycetes</taxon>
        <taxon>Ustilaginales</taxon>
        <taxon>Ustilaginaceae</taxon>
        <taxon>Moesziomyces</taxon>
    </lineage>
</organism>
<evidence type="ECO:0000313" key="2">
    <source>
        <dbReference type="Proteomes" id="UP000053758"/>
    </source>
</evidence>
<dbReference type="HOGENOM" id="CLU_1660499_0_0_1"/>
<keyword evidence="2" id="KW-1185">Reference proteome</keyword>
<reference evidence="2" key="1">
    <citation type="journal article" date="2014" name="Genome Announc.">
        <title>Draft Genome Sequence of the Yeast Pseudozyma antarctica Type Strain JCM10317, a Producer of the Glycolipid Biosurfactants, Mannosylerythritol Lipids.</title>
        <authorList>
            <person name="Saika A."/>
            <person name="Koike H."/>
            <person name="Hori T."/>
            <person name="Fukuoka T."/>
            <person name="Sato S."/>
            <person name="Habe H."/>
            <person name="Kitamoto D."/>
            <person name="Morita T."/>
        </authorList>
    </citation>
    <scope>NUCLEOTIDE SEQUENCE [LARGE SCALE GENOMIC DNA]</scope>
    <source>
        <strain evidence="2">JCM 10317</strain>
    </source>
</reference>
<accession>A0A081CKR2</accession>
<dbReference type="RefSeq" id="XP_014654545.1">
    <property type="nucleotide sequence ID" value="XM_014799059.1"/>
</dbReference>
<sequence>MLQQMLFDFLALGVASRVPVPICTKRQGFGRAPVGSIPETGRSRGMAQTARDVESKQAALRAARRSSGWGSGRALLHTLMQRDAGFEGQRRQGGERGRREARSAAVANNSSGWATSETSFCTHYRSRWCQVANRLAFSAALCGCVVAPDLAFEHAVSQT</sequence>
<evidence type="ECO:0000313" key="1">
    <source>
        <dbReference type="EMBL" id="GAK67258.1"/>
    </source>
</evidence>
<dbReference type="EMBL" id="DF830084">
    <property type="protein sequence ID" value="GAK67258.1"/>
    <property type="molecule type" value="Genomic_DNA"/>
</dbReference>
<proteinExistence type="predicted"/>
<dbReference type="GeneID" id="26306262"/>
<name>A0A081CKR2_PSEA2</name>
<dbReference type="AlphaFoldDB" id="A0A081CKR2"/>
<protein>
    <submittedName>
        <fullName evidence="1">Uncharacterized protein</fullName>
    </submittedName>
</protein>